<dbReference type="AlphaFoldDB" id="A0A8J6B5U5"/>
<evidence type="ECO:0000313" key="1">
    <source>
        <dbReference type="EMBL" id="KAG9464642.1"/>
    </source>
</evidence>
<protein>
    <submittedName>
        <fullName evidence="1">Uncharacterized protein</fullName>
    </submittedName>
</protein>
<dbReference type="Proteomes" id="UP000770717">
    <property type="component" value="Unassembled WGS sequence"/>
</dbReference>
<proteinExistence type="predicted"/>
<sequence>MRPVLPLAMIAVTRDETLQDRSPAMPYHSDHQCYAVSPPQGYKWPKKKKVKIMYKKEKCKKNTLFALSLIRIKKMYKKILNPTYLVSSCL</sequence>
<keyword evidence="2" id="KW-1185">Reference proteome</keyword>
<organism evidence="1 2">
    <name type="scientific">Eleutherodactylus coqui</name>
    <name type="common">Puerto Rican coqui</name>
    <dbReference type="NCBI Taxonomy" id="57060"/>
    <lineage>
        <taxon>Eukaryota</taxon>
        <taxon>Metazoa</taxon>
        <taxon>Chordata</taxon>
        <taxon>Craniata</taxon>
        <taxon>Vertebrata</taxon>
        <taxon>Euteleostomi</taxon>
        <taxon>Amphibia</taxon>
        <taxon>Batrachia</taxon>
        <taxon>Anura</taxon>
        <taxon>Neobatrachia</taxon>
        <taxon>Hyloidea</taxon>
        <taxon>Eleutherodactylidae</taxon>
        <taxon>Eleutherodactylinae</taxon>
        <taxon>Eleutherodactylus</taxon>
        <taxon>Eleutherodactylus</taxon>
    </lineage>
</organism>
<name>A0A8J6B5U5_ELECQ</name>
<evidence type="ECO:0000313" key="2">
    <source>
        <dbReference type="Proteomes" id="UP000770717"/>
    </source>
</evidence>
<comment type="caution">
    <text evidence="1">The sequence shown here is derived from an EMBL/GenBank/DDBJ whole genome shotgun (WGS) entry which is preliminary data.</text>
</comment>
<accession>A0A8J6B5U5</accession>
<reference evidence="1" key="1">
    <citation type="thesis" date="2020" institute="ProQuest LLC" country="789 East Eisenhower Parkway, Ann Arbor, MI, USA">
        <title>Comparative Genomics and Chromosome Evolution.</title>
        <authorList>
            <person name="Mudd A.B."/>
        </authorList>
    </citation>
    <scope>NUCLEOTIDE SEQUENCE</scope>
    <source>
        <strain evidence="1">HN-11 Male</strain>
        <tissue evidence="1">Kidney and liver</tissue>
    </source>
</reference>
<gene>
    <name evidence="1" type="ORF">GDO78_019622</name>
</gene>
<dbReference type="EMBL" id="WNTK01004132">
    <property type="protein sequence ID" value="KAG9464642.1"/>
    <property type="molecule type" value="Genomic_DNA"/>
</dbReference>